<protein>
    <submittedName>
        <fullName evidence="25">Matrix metallopeptidase 12</fullName>
    </submittedName>
</protein>
<evidence type="ECO:0000256" key="6">
    <source>
        <dbReference type="ARBA" id="ARBA00022723"/>
    </source>
</evidence>
<dbReference type="Gene3D" id="3.40.390.10">
    <property type="entry name" value="Collagenase (Catalytic Domain)"/>
    <property type="match status" value="1"/>
</dbReference>
<evidence type="ECO:0000256" key="8">
    <source>
        <dbReference type="ARBA" id="ARBA00022737"/>
    </source>
</evidence>
<feature type="binding site" evidence="17">
    <location>
        <position position="193"/>
    </location>
    <ligand>
        <name>Zn(2+)</name>
        <dbReference type="ChEBI" id="CHEBI:29105"/>
        <label>1</label>
    </ligand>
</feature>
<dbReference type="SUPFAM" id="SSF47090">
    <property type="entry name" value="PGBD-like"/>
    <property type="match status" value="1"/>
</dbReference>
<dbReference type="SMART" id="SM00235">
    <property type="entry name" value="ZnMc"/>
    <property type="match status" value="1"/>
</dbReference>
<feature type="binding site" evidence="16">
    <location>
        <position position="238"/>
    </location>
    <ligand>
        <name>Zn(2+)</name>
        <dbReference type="ChEBI" id="CHEBI:29105"/>
        <label>2</label>
        <note>catalytic</note>
    </ligand>
</feature>
<keyword evidence="8" id="KW-0677">Repeat</keyword>
<dbReference type="InterPro" id="IPR006026">
    <property type="entry name" value="Peptidase_Metallo"/>
</dbReference>
<dbReference type="CDD" id="cd04278">
    <property type="entry name" value="ZnMc_MMP"/>
    <property type="match status" value="1"/>
</dbReference>
<dbReference type="GO" id="GO:0030574">
    <property type="term" value="P:collagen catabolic process"/>
    <property type="evidence" value="ECO:0007669"/>
    <property type="project" value="TreeGrafter"/>
</dbReference>
<dbReference type="FunFam" id="2.110.10.10:FF:000002">
    <property type="entry name" value="Matrix metallopeptidase 3"/>
    <property type="match status" value="1"/>
</dbReference>
<keyword evidence="12" id="KW-0482">Metalloprotease</keyword>
<dbReference type="InterPro" id="IPR002477">
    <property type="entry name" value="Peptidoglycan-bd-like"/>
</dbReference>
<accession>A0A7J8H3T1</accession>
<feature type="binding site" evidence="17">
    <location>
        <position position="442"/>
    </location>
    <ligand>
        <name>Ca(2+)</name>
        <dbReference type="ChEBI" id="CHEBI:29108"/>
        <label>5</label>
    </ligand>
</feature>
<dbReference type="Pfam" id="PF01471">
    <property type="entry name" value="PG_binding_1"/>
    <property type="match status" value="1"/>
</dbReference>
<comment type="subcellular location">
    <subcellularLocation>
        <location evidence="1">Secreted</location>
        <location evidence="1">Extracellular space</location>
        <location evidence="1">Extracellular matrix</location>
    </subcellularLocation>
</comment>
<evidence type="ECO:0000259" key="24">
    <source>
        <dbReference type="SMART" id="SM00235"/>
    </source>
</evidence>
<dbReference type="PANTHER" id="PTHR10201">
    <property type="entry name" value="MATRIX METALLOPROTEINASE"/>
    <property type="match status" value="1"/>
</dbReference>
<comment type="caution">
    <text evidence="25">The sequence shown here is derived from an EMBL/GenBank/DDBJ whole genome shotgun (WGS) entry which is preliminary data.</text>
</comment>
<keyword evidence="14 18" id="KW-1015">Disulfide bond</keyword>
<dbReference type="Pfam" id="PF00045">
    <property type="entry name" value="Hemopexin"/>
    <property type="match status" value="3"/>
</dbReference>
<evidence type="ECO:0000256" key="14">
    <source>
        <dbReference type="ARBA" id="ARBA00023157"/>
    </source>
</evidence>
<dbReference type="SUPFAM" id="SSF50923">
    <property type="entry name" value="Hemopexin-like domain"/>
    <property type="match status" value="1"/>
</dbReference>
<feature type="domain" description="Peptidase metallopeptidase" evidence="24">
    <location>
        <begin position="115"/>
        <end position="274"/>
    </location>
</feature>
<name>A0A7J8H3T1_ROUAE</name>
<proteinExistence type="inferred from homology"/>
<keyword evidence="5" id="KW-0645">Protease</keyword>
<feature type="chain" id="PRO_5029573358" evidence="23">
    <location>
        <begin position="18"/>
        <end position="484"/>
    </location>
</feature>
<evidence type="ECO:0000256" key="19">
    <source>
        <dbReference type="PIRSR" id="PIRSR621190-4"/>
    </source>
</evidence>
<evidence type="ECO:0000256" key="10">
    <source>
        <dbReference type="ARBA" id="ARBA00022833"/>
    </source>
</evidence>
<dbReference type="InterPro" id="IPR018486">
    <property type="entry name" value="Hemopexin_CS"/>
</dbReference>
<dbReference type="InterPro" id="IPR001818">
    <property type="entry name" value="Pept_M10_metallopeptidase"/>
</dbReference>
<evidence type="ECO:0000256" key="20">
    <source>
        <dbReference type="PIRSR" id="PIRSR621190-5"/>
    </source>
</evidence>
<feature type="binding site" evidence="17">
    <location>
        <position position="178"/>
    </location>
    <ligand>
        <name>Zn(2+)</name>
        <dbReference type="ChEBI" id="CHEBI:29105"/>
        <label>1</label>
    </ligand>
</feature>
<feature type="binding site" description="in inhibited form" evidence="17">
    <location>
        <position position="102"/>
    </location>
    <ligand>
        <name>Zn(2+)</name>
        <dbReference type="ChEBI" id="CHEBI:29105"/>
        <label>2</label>
        <note>catalytic</note>
    </ligand>
</feature>
<dbReference type="Proteomes" id="UP000593571">
    <property type="component" value="Unassembled WGS sequence"/>
</dbReference>
<comment type="cofactor">
    <cofactor evidence="17">
        <name>Ca(2+)</name>
        <dbReference type="ChEBI" id="CHEBI:29108"/>
    </cofactor>
    <text evidence="17">Can bind about 5 Ca(2+) ions per subunit.</text>
</comment>
<feature type="binding site" evidence="17">
    <location>
        <position position="299"/>
    </location>
    <ligand>
        <name>Ca(2+)</name>
        <dbReference type="ChEBI" id="CHEBI:29108"/>
        <label>4</label>
    </ligand>
</feature>
<evidence type="ECO:0000256" key="2">
    <source>
        <dbReference type="ARBA" id="ARBA00010370"/>
    </source>
</evidence>
<feature type="modified residue" description="Phosphotyrosine; by PKDCC" evidence="19">
    <location>
        <position position="374"/>
    </location>
</feature>
<dbReference type="InterPro" id="IPR036375">
    <property type="entry name" value="Hemopexin-like_dom_sf"/>
</dbReference>
<evidence type="ECO:0000256" key="9">
    <source>
        <dbReference type="ARBA" id="ARBA00022801"/>
    </source>
</evidence>
<feature type="binding site" evidence="17">
    <location>
        <position position="246"/>
    </location>
    <ligand>
        <name>Zn(2+)</name>
        <dbReference type="ChEBI" id="CHEBI:29105"/>
        <label>2</label>
        <note>catalytic</note>
    </ligand>
</feature>
<feature type="disulfide bond" evidence="18">
    <location>
        <begin position="292"/>
        <end position="479"/>
    </location>
</feature>
<dbReference type="InterPro" id="IPR021190">
    <property type="entry name" value="Pept_M10A"/>
</dbReference>
<feature type="binding site" evidence="17">
    <location>
        <position position="393"/>
    </location>
    <ligand>
        <name>Ca(2+)</name>
        <dbReference type="ChEBI" id="CHEBI:29108"/>
        <label>5</label>
    </ligand>
</feature>
<evidence type="ECO:0000256" key="21">
    <source>
        <dbReference type="PROSITE-ProRule" id="PRU01011"/>
    </source>
</evidence>
<evidence type="ECO:0000256" key="11">
    <source>
        <dbReference type="ARBA" id="ARBA00022837"/>
    </source>
</evidence>
<evidence type="ECO:0000256" key="23">
    <source>
        <dbReference type="SAM" id="SignalP"/>
    </source>
</evidence>
<evidence type="ECO:0000256" key="7">
    <source>
        <dbReference type="ARBA" id="ARBA00022729"/>
    </source>
</evidence>
<feature type="repeat" description="Hemopexin" evidence="21">
    <location>
        <begin position="339"/>
        <end position="385"/>
    </location>
</feature>
<evidence type="ECO:0000313" key="26">
    <source>
        <dbReference type="Proteomes" id="UP000593571"/>
    </source>
</evidence>
<dbReference type="EMBL" id="JACASE010000005">
    <property type="protein sequence ID" value="KAF6466372.1"/>
    <property type="molecule type" value="Genomic_DNA"/>
</dbReference>
<dbReference type="InterPro" id="IPR036365">
    <property type="entry name" value="PGBD-like_sf"/>
</dbReference>
<keyword evidence="26" id="KW-1185">Reference proteome</keyword>
<dbReference type="SUPFAM" id="SSF55486">
    <property type="entry name" value="Metalloproteases ('zincins'), catalytic domain"/>
    <property type="match status" value="1"/>
</dbReference>
<evidence type="ECO:0000313" key="25">
    <source>
        <dbReference type="EMBL" id="KAF6466372.1"/>
    </source>
</evidence>
<dbReference type="AlphaFoldDB" id="A0A7J8H3T1"/>
<gene>
    <name evidence="25" type="ORF">HJG63_013390</name>
</gene>
<feature type="binding site" evidence="17">
    <location>
        <position position="345"/>
    </location>
    <ligand>
        <name>Ca(2+)</name>
        <dbReference type="ChEBI" id="CHEBI:29108"/>
        <label>5</label>
    </ligand>
</feature>
<dbReference type="PANTHER" id="PTHR10201:SF267">
    <property type="entry name" value="MACROPHAGE METALLOELASTASE"/>
    <property type="match status" value="1"/>
</dbReference>
<keyword evidence="13" id="KW-0865">Zymogen</keyword>
<evidence type="ECO:0000256" key="13">
    <source>
        <dbReference type="ARBA" id="ARBA00023145"/>
    </source>
</evidence>
<dbReference type="GO" id="GO:0030198">
    <property type="term" value="P:extracellular matrix organization"/>
    <property type="evidence" value="ECO:0007669"/>
    <property type="project" value="TreeGrafter"/>
</dbReference>
<feature type="binding site" evidence="17">
    <location>
        <position position="168"/>
    </location>
    <ligand>
        <name>Ca(2+)</name>
        <dbReference type="ChEBI" id="CHEBI:29108"/>
        <label>2</label>
    </ligand>
</feature>
<keyword evidence="11 17" id="KW-0106">Calcium</keyword>
<evidence type="ECO:0000256" key="3">
    <source>
        <dbReference type="ARBA" id="ARBA00022525"/>
    </source>
</evidence>
<dbReference type="PIRSF" id="PIRSF001191">
    <property type="entry name" value="Peptidase_M10A_matrix"/>
    <property type="match status" value="1"/>
</dbReference>
<evidence type="ECO:0000256" key="4">
    <source>
        <dbReference type="ARBA" id="ARBA00022530"/>
    </source>
</evidence>
<evidence type="ECO:0000256" key="5">
    <source>
        <dbReference type="ARBA" id="ARBA00022670"/>
    </source>
</evidence>
<keyword evidence="9" id="KW-0378">Hydrolase</keyword>
<feature type="active site" evidence="15">
    <location>
        <position position="229"/>
    </location>
</feature>
<evidence type="ECO:0000256" key="15">
    <source>
        <dbReference type="PIRSR" id="PIRSR001191-1"/>
    </source>
</evidence>
<feature type="binding site" evidence="17">
    <location>
        <position position="204"/>
    </location>
    <ligand>
        <name>Ca(2+)</name>
        <dbReference type="ChEBI" id="CHEBI:29108"/>
        <label>2</label>
    </ligand>
</feature>
<comment type="cofactor">
    <cofactor evidence="17">
        <name>Zn(2+)</name>
        <dbReference type="ChEBI" id="CHEBI:29105"/>
    </cofactor>
    <text evidence="17">Binds 2 Zn(2+) ions per subunit.</text>
</comment>
<sequence>MKFLLLILVLQVTTSGAVSLTKHISLKENDEEVALCITKCIFFQTYLKNFYYFEMEKIPVTKMKTNENFMENKIQEMQQFLGLKVTGKLDTSTLNMMHTPRCGVTDVHHFKTMQGRPVWKKRLITYRINNYTPDMKRVDVDYAIQKAFQVWSDVTPLKFRKIDIGEADIMIRFAFGDHGDLYPFNDKDGVIAHAFGPGSGIGGDTHFNEAKMWTANSKGTNLFLVAVHEFGHSLGLQHSNDPKSIMFPNYSYVNPNTFHLSADDKRGIQSLYGGPEKYQPPSNPNSTESAACDPNLSFDAVTTVGDKIFLFKDRFFWWMLPESPRRGIGLISSLWPTLPSGIQAAYEIGARKQVFLFKDDQYWLISNLRLQQNYPKCIHSLGFPDYVKKIDAAVFNPLLQKTYFFVDHQFWRYDERRQLMDIGYPKWITKYFPRIGPKIDGVFYYNKHYYFYKGSNILVYDVRSLRVTKTLKNNVKFECQKQYY</sequence>
<dbReference type="InterPro" id="IPR018487">
    <property type="entry name" value="Hemopexin-like_repeat"/>
</dbReference>
<feature type="short sequence motif" description="Cysteine switch" evidence="20">
    <location>
        <begin position="100"/>
        <end position="107"/>
    </location>
</feature>
<keyword evidence="4" id="KW-0272">Extracellular matrix</keyword>
<feature type="binding site" evidence="17">
    <location>
        <position position="206"/>
    </location>
    <ligand>
        <name>Zn(2+)</name>
        <dbReference type="ChEBI" id="CHEBI:29105"/>
        <label>1</label>
    </ligand>
</feature>
<dbReference type="PROSITE" id="PS51642">
    <property type="entry name" value="HEMOPEXIN_2"/>
    <property type="match status" value="3"/>
</dbReference>
<evidence type="ECO:0000256" key="1">
    <source>
        <dbReference type="ARBA" id="ARBA00004498"/>
    </source>
</evidence>
<feature type="binding site" evidence="17">
    <location>
        <position position="202"/>
    </location>
    <ligand>
        <name>Ca(2+)</name>
        <dbReference type="ChEBI" id="CHEBI:29108"/>
        <label>2</label>
    </ligand>
</feature>
<reference evidence="25 26" key="1">
    <citation type="journal article" date="2020" name="Nature">
        <title>Six reference-quality genomes reveal evolution of bat adaptations.</title>
        <authorList>
            <person name="Jebb D."/>
            <person name="Huang Z."/>
            <person name="Pippel M."/>
            <person name="Hughes G.M."/>
            <person name="Lavrichenko K."/>
            <person name="Devanna P."/>
            <person name="Winkler S."/>
            <person name="Jermiin L.S."/>
            <person name="Skirmuntt E.C."/>
            <person name="Katzourakis A."/>
            <person name="Burkitt-Gray L."/>
            <person name="Ray D.A."/>
            <person name="Sullivan K.A.M."/>
            <person name="Roscito J.G."/>
            <person name="Kirilenko B.M."/>
            <person name="Davalos L.M."/>
            <person name="Corthals A.P."/>
            <person name="Power M.L."/>
            <person name="Jones G."/>
            <person name="Ransome R.D."/>
            <person name="Dechmann D.K.N."/>
            <person name="Locatelli A.G."/>
            <person name="Puechmaille S.J."/>
            <person name="Fedrigo O."/>
            <person name="Jarvis E.D."/>
            <person name="Hiller M."/>
            <person name="Vernes S.C."/>
            <person name="Myers E.W."/>
            <person name="Teeling E.C."/>
        </authorList>
    </citation>
    <scope>NUCLEOTIDE SEQUENCE [LARGE SCALE GENOMIC DNA]</scope>
    <source>
        <strain evidence="25">MRouAeg1</strain>
        <tissue evidence="25">Muscle</tissue>
    </source>
</reference>
<dbReference type="FunFam" id="3.40.390.10:FF:000007">
    <property type="entry name" value="Collagenase 3"/>
    <property type="match status" value="1"/>
</dbReference>
<dbReference type="PRINTS" id="PR00138">
    <property type="entry name" value="MATRIXIN"/>
</dbReference>
<feature type="binding site" evidence="16">
    <location>
        <position position="232"/>
    </location>
    <ligand>
        <name>Zn(2+)</name>
        <dbReference type="ChEBI" id="CHEBI:29105"/>
        <label>2</label>
        <note>catalytic</note>
    </ligand>
</feature>
<feature type="binding site" evidence="17">
    <location>
        <position position="440"/>
    </location>
    <ligand>
        <name>Ca(2+)</name>
        <dbReference type="ChEBI" id="CHEBI:29108"/>
        <label>4</label>
    </ligand>
</feature>
<dbReference type="InterPro" id="IPR033739">
    <property type="entry name" value="M10A_MMP"/>
</dbReference>
<dbReference type="SMART" id="SM00120">
    <property type="entry name" value="HX"/>
    <property type="match status" value="4"/>
</dbReference>
<dbReference type="CDD" id="cd00094">
    <property type="entry name" value="HX"/>
    <property type="match status" value="1"/>
</dbReference>
<organism evidence="25 26">
    <name type="scientific">Rousettus aegyptiacus</name>
    <name type="common">Egyptian fruit bat</name>
    <name type="synonym">Pteropus aegyptiacus</name>
    <dbReference type="NCBI Taxonomy" id="9407"/>
    <lineage>
        <taxon>Eukaryota</taxon>
        <taxon>Metazoa</taxon>
        <taxon>Chordata</taxon>
        <taxon>Craniata</taxon>
        <taxon>Vertebrata</taxon>
        <taxon>Euteleostomi</taxon>
        <taxon>Mammalia</taxon>
        <taxon>Eutheria</taxon>
        <taxon>Laurasiatheria</taxon>
        <taxon>Chiroptera</taxon>
        <taxon>Yinpterochiroptera</taxon>
        <taxon>Pteropodoidea</taxon>
        <taxon>Pteropodidae</taxon>
        <taxon>Rousettinae</taxon>
        <taxon>Rousettus</taxon>
    </lineage>
</organism>
<feature type="region of interest" description="Disordered" evidence="22">
    <location>
        <begin position="271"/>
        <end position="290"/>
    </location>
</feature>
<dbReference type="Pfam" id="PF00413">
    <property type="entry name" value="Peptidase_M10"/>
    <property type="match status" value="1"/>
</dbReference>
<keyword evidence="7 23" id="KW-0732">Signal</keyword>
<dbReference type="GO" id="GO:0004222">
    <property type="term" value="F:metalloendopeptidase activity"/>
    <property type="evidence" value="ECO:0007669"/>
    <property type="project" value="InterPro"/>
</dbReference>
<feature type="repeat" description="Hemopexin" evidence="21">
    <location>
        <begin position="387"/>
        <end position="435"/>
    </location>
</feature>
<evidence type="ECO:0000256" key="17">
    <source>
        <dbReference type="PIRSR" id="PIRSR621190-2"/>
    </source>
</evidence>
<dbReference type="InterPro" id="IPR000585">
    <property type="entry name" value="Hemopexin-like_dom"/>
</dbReference>
<evidence type="ECO:0000256" key="22">
    <source>
        <dbReference type="SAM" id="MobiDB-lite"/>
    </source>
</evidence>
<evidence type="ECO:0000256" key="16">
    <source>
        <dbReference type="PIRSR" id="PIRSR001191-2"/>
    </source>
</evidence>
<evidence type="ECO:0000256" key="18">
    <source>
        <dbReference type="PIRSR" id="PIRSR621190-3"/>
    </source>
</evidence>
<feature type="binding site" evidence="16">
    <location>
        <position position="228"/>
    </location>
    <ligand>
        <name>Zn(2+)</name>
        <dbReference type="ChEBI" id="CHEBI:29105"/>
        <label>2</label>
        <note>catalytic</note>
    </ligand>
</feature>
<dbReference type="InterPro" id="IPR024079">
    <property type="entry name" value="MetalloPept_cat_dom_sf"/>
</dbReference>
<feature type="binding site" evidence="17">
    <location>
        <position position="134"/>
    </location>
    <ligand>
        <name>Ca(2+)</name>
        <dbReference type="ChEBI" id="CHEBI:29108"/>
        <label>1</label>
    </ligand>
</feature>
<comment type="similarity">
    <text evidence="2">Belongs to the peptidase M10A family.</text>
</comment>
<dbReference type="Gene3D" id="2.110.10.10">
    <property type="entry name" value="Hemopexin-like domain"/>
    <property type="match status" value="1"/>
</dbReference>
<dbReference type="PROSITE" id="PS00024">
    <property type="entry name" value="HEMOPEXIN"/>
    <property type="match status" value="1"/>
</dbReference>
<keyword evidence="3" id="KW-0964">Secreted</keyword>
<evidence type="ECO:0000256" key="12">
    <source>
        <dbReference type="ARBA" id="ARBA00023049"/>
    </source>
</evidence>
<feature type="signal peptide" evidence="23">
    <location>
        <begin position="1"/>
        <end position="17"/>
    </location>
</feature>
<dbReference type="GO" id="GO:0008270">
    <property type="term" value="F:zinc ion binding"/>
    <property type="evidence" value="ECO:0007669"/>
    <property type="project" value="InterPro"/>
</dbReference>
<dbReference type="GO" id="GO:0006508">
    <property type="term" value="P:proteolysis"/>
    <property type="evidence" value="ECO:0007669"/>
    <property type="project" value="UniProtKB-KW"/>
</dbReference>
<feature type="binding site" evidence="17">
    <location>
        <position position="180"/>
    </location>
    <ligand>
        <name>Zn(2+)</name>
        <dbReference type="ChEBI" id="CHEBI:29105"/>
        <label>1</label>
    </ligand>
</feature>
<dbReference type="GO" id="GO:0031012">
    <property type="term" value="C:extracellular matrix"/>
    <property type="evidence" value="ECO:0007669"/>
    <property type="project" value="InterPro"/>
</dbReference>
<keyword evidence="6 16" id="KW-0479">Metal-binding</keyword>
<keyword evidence="10 16" id="KW-0862">Zinc</keyword>
<feature type="repeat" description="Hemopexin" evidence="21">
    <location>
        <begin position="289"/>
        <end position="338"/>
    </location>
</feature>